<evidence type="ECO:0000313" key="1">
    <source>
        <dbReference type="EMBL" id="GAA5799076.1"/>
    </source>
</evidence>
<accession>A0ABP9XWJ5</accession>
<proteinExistence type="predicted"/>
<reference evidence="1 2" key="1">
    <citation type="submission" date="2024-04" db="EMBL/GenBank/DDBJ databases">
        <title>genome sequences of Mucor flavus KT1a and Helicostylum pulchrum KT1b strains isolation_sourced from the surface of a dry-aged beef.</title>
        <authorList>
            <person name="Toyotome T."/>
            <person name="Hosono M."/>
            <person name="Torimaru M."/>
            <person name="Fukuda K."/>
            <person name="Mikami N."/>
        </authorList>
    </citation>
    <scope>NUCLEOTIDE SEQUENCE [LARGE SCALE GENOMIC DNA]</scope>
    <source>
        <strain evidence="1 2">KT1b</strain>
    </source>
</reference>
<dbReference type="Proteomes" id="UP001476247">
    <property type="component" value="Unassembled WGS sequence"/>
</dbReference>
<keyword evidence="2" id="KW-1185">Reference proteome</keyword>
<dbReference type="EMBL" id="BAABUJ010000011">
    <property type="protein sequence ID" value="GAA5799076.1"/>
    <property type="molecule type" value="Genomic_DNA"/>
</dbReference>
<gene>
    <name evidence="1" type="ORF">HPULCUR_004485</name>
</gene>
<organism evidence="1 2">
    <name type="scientific">Helicostylum pulchrum</name>
    <dbReference type="NCBI Taxonomy" id="562976"/>
    <lineage>
        <taxon>Eukaryota</taxon>
        <taxon>Fungi</taxon>
        <taxon>Fungi incertae sedis</taxon>
        <taxon>Mucoromycota</taxon>
        <taxon>Mucoromycotina</taxon>
        <taxon>Mucoromycetes</taxon>
        <taxon>Mucorales</taxon>
        <taxon>Mucorineae</taxon>
        <taxon>Mucoraceae</taxon>
        <taxon>Helicostylum</taxon>
    </lineage>
</organism>
<sequence>MTQNEAGKKQTIRVDNLKEALLGQTQQTGAAGLQSLTNTCLSKRPNETVSDMSSLLQSLSLGNDISK</sequence>
<name>A0ABP9XWJ5_9FUNG</name>
<evidence type="ECO:0000313" key="2">
    <source>
        <dbReference type="Proteomes" id="UP001476247"/>
    </source>
</evidence>
<protein>
    <submittedName>
        <fullName evidence="1">Uncharacterized protein</fullName>
    </submittedName>
</protein>
<comment type="caution">
    <text evidence="1">The sequence shown here is derived from an EMBL/GenBank/DDBJ whole genome shotgun (WGS) entry which is preliminary data.</text>
</comment>